<dbReference type="AlphaFoldDB" id="A0A433ET76"/>
<dbReference type="EMBL" id="RAHC01000001">
    <property type="protein sequence ID" value="RUP78115.1"/>
    <property type="molecule type" value="Genomic_DNA"/>
</dbReference>
<proteinExistence type="predicted"/>
<gene>
    <name evidence="1" type="ORF">D6D54_01190</name>
</gene>
<protein>
    <submittedName>
        <fullName evidence="1">Uncharacterized protein</fullName>
    </submittedName>
</protein>
<evidence type="ECO:0000313" key="1">
    <source>
        <dbReference type="EMBL" id="RUP78115.1"/>
    </source>
</evidence>
<dbReference type="RefSeq" id="WP_127092444.1">
    <property type="nucleotide sequence ID" value="NZ_RAHC01000001.1"/>
</dbReference>
<organism evidence="1 2">
    <name type="scientific">Spiroplasma poulsonii</name>
    <dbReference type="NCBI Taxonomy" id="2138"/>
    <lineage>
        <taxon>Bacteria</taxon>
        <taxon>Bacillati</taxon>
        <taxon>Mycoplasmatota</taxon>
        <taxon>Mollicutes</taxon>
        <taxon>Entomoplasmatales</taxon>
        <taxon>Spiroplasmataceae</taxon>
        <taxon>Spiroplasma</taxon>
    </lineage>
</organism>
<sequence>MAKTVIQISQEQQIYLQESLSNKTYKGVCDEFIELCKKLSLDDYEKGKSMMEHFNNFINAQIVGKQELLTCQHCINAKGKISELPWNKEIQNDNIK</sequence>
<dbReference type="Proteomes" id="UP000274545">
    <property type="component" value="Unassembled WGS sequence"/>
</dbReference>
<accession>A0A433ET76</accession>
<name>A0A433ET76_9MOLU</name>
<reference evidence="1 2" key="1">
    <citation type="journal article" date="2019" name="Genome Biol. Evol.">
        <title>Toxin and genome evolution in a Drosophila defensive symbiosis.</title>
        <authorList>
            <person name="Ballinger M.J."/>
            <person name="Gawryluk R.M."/>
            <person name="Perlman S.J."/>
        </authorList>
    </citation>
    <scope>NUCLEOTIDE SEQUENCE [LARGE SCALE GENOMIC DNA]</scope>
    <source>
        <strain evidence="2">sNeo</strain>
    </source>
</reference>
<evidence type="ECO:0000313" key="2">
    <source>
        <dbReference type="Proteomes" id="UP000274545"/>
    </source>
</evidence>
<comment type="caution">
    <text evidence="1">The sequence shown here is derived from an EMBL/GenBank/DDBJ whole genome shotgun (WGS) entry which is preliminary data.</text>
</comment>